<gene>
    <name evidence="3" type="ORF">GCM10017771_33770</name>
</gene>
<organism evidence="3 4">
    <name type="scientific">Streptomyces capitiformicae</name>
    <dbReference type="NCBI Taxonomy" id="2014920"/>
    <lineage>
        <taxon>Bacteria</taxon>
        <taxon>Bacillati</taxon>
        <taxon>Actinomycetota</taxon>
        <taxon>Actinomycetes</taxon>
        <taxon>Kitasatosporales</taxon>
        <taxon>Streptomycetaceae</taxon>
        <taxon>Streptomyces</taxon>
    </lineage>
</organism>
<evidence type="ECO:0000313" key="3">
    <source>
        <dbReference type="EMBL" id="GHH88443.1"/>
    </source>
</evidence>
<evidence type="ECO:0000256" key="1">
    <source>
        <dbReference type="SAM" id="MobiDB-lite"/>
    </source>
</evidence>
<feature type="transmembrane region" description="Helical" evidence="2">
    <location>
        <begin position="100"/>
        <end position="121"/>
    </location>
</feature>
<keyword evidence="2" id="KW-0472">Membrane</keyword>
<reference evidence="3" key="1">
    <citation type="journal article" date="2014" name="Int. J. Syst. Evol. Microbiol.">
        <title>Complete genome sequence of Corynebacterium casei LMG S-19264T (=DSM 44701T), isolated from a smear-ripened cheese.</title>
        <authorList>
            <consortium name="US DOE Joint Genome Institute (JGI-PGF)"/>
            <person name="Walter F."/>
            <person name="Albersmeier A."/>
            <person name="Kalinowski J."/>
            <person name="Ruckert C."/>
        </authorList>
    </citation>
    <scope>NUCLEOTIDE SEQUENCE</scope>
    <source>
        <strain evidence="3">CGMCC 4.7403</strain>
    </source>
</reference>
<sequence>MNPEERAELARLLPSPGDPVLPSDRLLQLEDHLMREITGEEALRTDFVVEAPQAEPAGGATEDVPSYDAAVEIRRPSSASVRRPRRRGFGRPGGPRRRTALIAVPFGAAAAVASVLVMVAVSGPDHPATDADAVRLLDRIADAATATAATTPPVRDDQYIYTEVRGTMVAPVVEDWMENPEAAGKDSKEAESKGTTEAAGKEYPYRRSDWVAVDGKRNGLARTTWLDGQYFPKGMKEEDIKKALANPTEDMTLSADPNGFNYRELQKMPTDPDKLYELVWAKSEGQGPTHEWAALEYLATMLDTAQLLPELNRAIVRAAAKVPGVTVVQNAKDAVGREGIGLSFGQGEERDVWVFDKKSLKYLGSDRQALLEVGVVDKKGEEPGD</sequence>
<protein>
    <recommendedName>
        <fullName evidence="5">CU044_5270 family protein</fullName>
    </recommendedName>
</protein>
<reference evidence="3" key="2">
    <citation type="submission" date="2020-09" db="EMBL/GenBank/DDBJ databases">
        <authorList>
            <person name="Sun Q."/>
            <person name="Zhou Y."/>
        </authorList>
    </citation>
    <scope>NUCLEOTIDE SEQUENCE</scope>
    <source>
        <strain evidence="3">CGMCC 4.7403</strain>
    </source>
</reference>
<feature type="region of interest" description="Disordered" evidence="1">
    <location>
        <begin position="75"/>
        <end position="96"/>
    </location>
</feature>
<dbReference type="AlphaFoldDB" id="A0A919GQM6"/>
<evidence type="ECO:0008006" key="5">
    <source>
        <dbReference type="Google" id="ProtNLM"/>
    </source>
</evidence>
<dbReference type="Proteomes" id="UP000603227">
    <property type="component" value="Unassembled WGS sequence"/>
</dbReference>
<dbReference type="InterPro" id="IPR047789">
    <property type="entry name" value="CU044_5270-like"/>
</dbReference>
<accession>A0A919GQM6</accession>
<proteinExistence type="predicted"/>
<name>A0A919GQM6_9ACTN</name>
<keyword evidence="2" id="KW-0812">Transmembrane</keyword>
<feature type="compositionally biased region" description="Basic and acidic residues" evidence="1">
    <location>
        <begin position="183"/>
        <end position="201"/>
    </location>
</feature>
<evidence type="ECO:0000256" key="2">
    <source>
        <dbReference type="SAM" id="Phobius"/>
    </source>
</evidence>
<keyword evidence="2" id="KW-1133">Transmembrane helix</keyword>
<dbReference type="RefSeq" id="WP_189783290.1">
    <property type="nucleotide sequence ID" value="NZ_BNAT01000010.1"/>
</dbReference>
<dbReference type="NCBIfam" id="NF038083">
    <property type="entry name" value="CU044_5270_fam"/>
    <property type="match status" value="1"/>
</dbReference>
<feature type="region of interest" description="Disordered" evidence="1">
    <location>
        <begin position="181"/>
        <end position="201"/>
    </location>
</feature>
<feature type="compositionally biased region" description="Basic residues" evidence="1">
    <location>
        <begin position="82"/>
        <end position="96"/>
    </location>
</feature>
<keyword evidence="4" id="KW-1185">Reference proteome</keyword>
<comment type="caution">
    <text evidence="3">The sequence shown here is derived from an EMBL/GenBank/DDBJ whole genome shotgun (WGS) entry which is preliminary data.</text>
</comment>
<evidence type="ECO:0000313" key="4">
    <source>
        <dbReference type="Proteomes" id="UP000603227"/>
    </source>
</evidence>
<dbReference type="EMBL" id="BNAT01000010">
    <property type="protein sequence ID" value="GHH88443.1"/>
    <property type="molecule type" value="Genomic_DNA"/>
</dbReference>